<evidence type="ECO:0000313" key="4">
    <source>
        <dbReference type="Proteomes" id="UP000297608"/>
    </source>
</evidence>
<feature type="region of interest" description="Disordered" evidence="1">
    <location>
        <begin position="86"/>
        <end position="117"/>
    </location>
</feature>
<organism evidence="3 4">
    <name type="scientific">Cryobacterium algoricola</name>
    <dbReference type="NCBI Taxonomy" id="1259183"/>
    <lineage>
        <taxon>Bacteria</taxon>
        <taxon>Bacillati</taxon>
        <taxon>Actinomycetota</taxon>
        <taxon>Actinomycetes</taxon>
        <taxon>Micrococcales</taxon>
        <taxon>Microbacteriaceae</taxon>
        <taxon>Cryobacterium</taxon>
    </lineage>
</organism>
<feature type="region of interest" description="Disordered" evidence="1">
    <location>
        <begin position="1"/>
        <end position="51"/>
    </location>
</feature>
<name>A0ABY2ID07_9MICO</name>
<dbReference type="InterPro" id="IPR009937">
    <property type="entry name" value="Phage_holin_3_6"/>
</dbReference>
<dbReference type="EMBL" id="SOFG01000011">
    <property type="protein sequence ID" value="TFB87481.1"/>
    <property type="molecule type" value="Genomic_DNA"/>
</dbReference>
<feature type="compositionally biased region" description="Basic residues" evidence="1">
    <location>
        <begin position="15"/>
        <end position="39"/>
    </location>
</feature>
<proteinExistence type="predicted"/>
<feature type="compositionally biased region" description="Basic and acidic residues" evidence="1">
    <location>
        <begin position="1"/>
        <end position="14"/>
    </location>
</feature>
<dbReference type="Pfam" id="PF07332">
    <property type="entry name" value="Phage_holin_3_6"/>
    <property type="match status" value="1"/>
</dbReference>
<protein>
    <submittedName>
        <fullName evidence="3">Phage holin family protein</fullName>
    </submittedName>
</protein>
<comment type="caution">
    <text evidence="3">The sequence shown here is derived from an EMBL/GenBank/DDBJ whole genome shotgun (WGS) entry which is preliminary data.</text>
</comment>
<evidence type="ECO:0000313" key="3">
    <source>
        <dbReference type="EMBL" id="TFB87481.1"/>
    </source>
</evidence>
<keyword evidence="2" id="KW-0472">Membrane</keyword>
<dbReference type="Proteomes" id="UP000297608">
    <property type="component" value="Unassembled WGS sequence"/>
</dbReference>
<evidence type="ECO:0000256" key="2">
    <source>
        <dbReference type="SAM" id="Phobius"/>
    </source>
</evidence>
<sequence>MERRPRAAPRDRGPRLRTRAGRRRAGRSHQRRQETRRHSRGQDREGNGCRRLGPEVRHVLVHETPGAVRAVRAVCRLVGDPRPRHPRPGCAHIGSILTVTGSPSETGTPTEGVRAGGFGPRPRKTLITLVSELPGQIAALIHAEIEAFKSEMAGKAKNIGLGIGLFVVAGVFAFLAVIVFVALAVIALALVLPLWLATLIVAVALLLVAGILVLIGVNRVKAGTRADPDGLAASIRRDADAIKGVGDYEH</sequence>
<keyword evidence="4" id="KW-1185">Reference proteome</keyword>
<feature type="transmembrane region" description="Helical" evidence="2">
    <location>
        <begin position="194"/>
        <end position="215"/>
    </location>
</feature>
<feature type="compositionally biased region" description="Polar residues" evidence="1">
    <location>
        <begin position="97"/>
        <end position="109"/>
    </location>
</feature>
<reference evidence="3 4" key="1">
    <citation type="submission" date="2019-03" db="EMBL/GenBank/DDBJ databases">
        <title>Genomics of glacier-inhabiting Cryobacterium strains.</title>
        <authorList>
            <person name="Liu Q."/>
            <person name="Xin Y.-H."/>
        </authorList>
    </citation>
    <scope>NUCLEOTIDE SEQUENCE [LARGE SCALE GENOMIC DNA]</scope>
    <source>
        <strain evidence="3 4">MDB2-B</strain>
    </source>
</reference>
<keyword evidence="2" id="KW-0812">Transmembrane</keyword>
<feature type="transmembrane region" description="Helical" evidence="2">
    <location>
        <begin position="159"/>
        <end position="188"/>
    </location>
</feature>
<keyword evidence="2" id="KW-1133">Transmembrane helix</keyword>
<feature type="compositionally biased region" description="Basic and acidic residues" evidence="1">
    <location>
        <begin position="40"/>
        <end position="51"/>
    </location>
</feature>
<evidence type="ECO:0000256" key="1">
    <source>
        <dbReference type="SAM" id="MobiDB-lite"/>
    </source>
</evidence>
<gene>
    <name evidence="3" type="ORF">E3O44_10315</name>
</gene>
<accession>A0ABY2ID07</accession>